<comment type="subcellular location">
    <subcellularLocation>
        <location evidence="1">Cell membrane</location>
        <topology evidence="1">Multi-pass membrane protein</topology>
    </subcellularLocation>
</comment>
<comment type="caution">
    <text evidence="10">The sequence shown here is derived from an EMBL/GenBank/DDBJ whole genome shotgun (WGS) entry which is preliminary data.</text>
</comment>
<evidence type="ECO:0000256" key="2">
    <source>
        <dbReference type="ARBA" id="ARBA00022448"/>
    </source>
</evidence>
<reference evidence="10" key="1">
    <citation type="submission" date="2017-11" db="EMBL/GenBank/DDBJ databases">
        <title>Three new genomes from thermophilic consortium.</title>
        <authorList>
            <person name="Quaggio R."/>
            <person name="Amgarten D."/>
            <person name="Setubal J.C."/>
        </authorList>
    </citation>
    <scope>NUCLEOTIDE SEQUENCE</scope>
    <source>
        <strain evidence="10">ZCTH01-B2</strain>
    </source>
</reference>
<keyword evidence="3" id="KW-1003">Cell membrane</keyword>
<feature type="transmembrane region" description="Helical" evidence="9">
    <location>
        <begin position="224"/>
        <end position="244"/>
    </location>
</feature>
<keyword evidence="6 9" id="KW-1133">Transmembrane helix</keyword>
<evidence type="ECO:0000256" key="7">
    <source>
        <dbReference type="ARBA" id="ARBA00023136"/>
    </source>
</evidence>
<dbReference type="Pfam" id="PF02653">
    <property type="entry name" value="BPD_transp_2"/>
    <property type="match status" value="1"/>
</dbReference>
<feature type="transmembrane region" description="Helical" evidence="9">
    <location>
        <begin position="90"/>
        <end position="113"/>
    </location>
</feature>
<dbReference type="GO" id="GO:0022857">
    <property type="term" value="F:transmembrane transporter activity"/>
    <property type="evidence" value="ECO:0007669"/>
    <property type="project" value="InterPro"/>
</dbReference>
<evidence type="ECO:0000256" key="3">
    <source>
        <dbReference type="ARBA" id="ARBA00022475"/>
    </source>
</evidence>
<feature type="transmembrane region" description="Helical" evidence="9">
    <location>
        <begin position="60"/>
        <end position="78"/>
    </location>
</feature>
<evidence type="ECO:0000256" key="6">
    <source>
        <dbReference type="ARBA" id="ARBA00022989"/>
    </source>
</evidence>
<evidence type="ECO:0000256" key="4">
    <source>
        <dbReference type="ARBA" id="ARBA00022692"/>
    </source>
</evidence>
<keyword evidence="4 9" id="KW-0812">Transmembrane</keyword>
<feature type="transmembrane region" description="Helical" evidence="9">
    <location>
        <begin position="264"/>
        <end position="284"/>
    </location>
</feature>
<dbReference type="GO" id="GO:0006865">
    <property type="term" value="P:amino acid transport"/>
    <property type="evidence" value="ECO:0007669"/>
    <property type="project" value="UniProtKB-KW"/>
</dbReference>
<dbReference type="GO" id="GO:0005886">
    <property type="term" value="C:plasma membrane"/>
    <property type="evidence" value="ECO:0007669"/>
    <property type="project" value="UniProtKB-SubCell"/>
</dbReference>
<evidence type="ECO:0000256" key="1">
    <source>
        <dbReference type="ARBA" id="ARBA00004651"/>
    </source>
</evidence>
<proteinExistence type="inferred from homology"/>
<name>A0A953LJB7_SYMTR</name>
<accession>A0A953LJB7</accession>
<dbReference type="AlphaFoldDB" id="A0A953LJB7"/>
<dbReference type="PANTHER" id="PTHR11795">
    <property type="entry name" value="BRANCHED-CHAIN AMINO ACID TRANSPORT SYSTEM PERMEASE PROTEIN LIVH"/>
    <property type="match status" value="1"/>
</dbReference>
<evidence type="ECO:0000313" key="11">
    <source>
        <dbReference type="Proteomes" id="UP000732377"/>
    </source>
</evidence>
<evidence type="ECO:0000256" key="8">
    <source>
        <dbReference type="ARBA" id="ARBA00037998"/>
    </source>
</evidence>
<dbReference type="PANTHER" id="PTHR11795:SF451">
    <property type="entry name" value="ABC TRANSPORTER PERMEASE PROTEIN"/>
    <property type="match status" value="1"/>
</dbReference>
<dbReference type="RefSeq" id="WP_273378556.1">
    <property type="nucleotide sequence ID" value="NZ_PIUK01000033.1"/>
</dbReference>
<evidence type="ECO:0000256" key="9">
    <source>
        <dbReference type="SAM" id="Phobius"/>
    </source>
</evidence>
<organism evidence="10 11">
    <name type="scientific">Symbiobacterium thermophilum</name>
    <dbReference type="NCBI Taxonomy" id="2734"/>
    <lineage>
        <taxon>Bacteria</taxon>
        <taxon>Bacillati</taxon>
        <taxon>Bacillota</taxon>
        <taxon>Clostridia</taxon>
        <taxon>Eubacteriales</taxon>
        <taxon>Symbiobacteriaceae</taxon>
        <taxon>Symbiobacterium</taxon>
    </lineage>
</organism>
<protein>
    <submittedName>
        <fullName evidence="10">Branched-chain amino acid ABC transporter permease</fullName>
    </submittedName>
</protein>
<feature type="transmembrane region" description="Helical" evidence="9">
    <location>
        <begin position="190"/>
        <end position="212"/>
    </location>
</feature>
<dbReference type="Proteomes" id="UP000732377">
    <property type="component" value="Unassembled WGS sequence"/>
</dbReference>
<comment type="similarity">
    <text evidence="8">Belongs to the binding-protein-dependent transport system permease family. LivHM subfamily.</text>
</comment>
<feature type="transmembrane region" description="Helical" evidence="9">
    <location>
        <begin position="7"/>
        <end position="28"/>
    </location>
</feature>
<evidence type="ECO:0000256" key="5">
    <source>
        <dbReference type="ARBA" id="ARBA00022970"/>
    </source>
</evidence>
<keyword evidence="5" id="KW-0029">Amino-acid transport</keyword>
<dbReference type="EMBL" id="PIUK01000033">
    <property type="protein sequence ID" value="MBY6275647.1"/>
    <property type="molecule type" value="Genomic_DNA"/>
</dbReference>
<sequence>MIFAQQIISGLATGSLYALAALGLVLIFKTTDVVNFAQGEMAMFGTFIMFTLLKTAGLPYWGAFVLALAFAFLMGAVIERVALRPLAQAPLISVLIATLGLMQIINGVAGWIWGYQARPFPTAVSGSPIRLGDLVITLPDLVNLAVSLVVMTGFFLLFKFTELGIAMRAVAENRVAARLMGIPTDRILSLTWGLGGVLAATAGILIAPVTNLDINMMADMQIKAFTAAVLGGFTSLPGAVVGGLTLGVLENLVGQFVPQLKTPFAFGLIVLVLMLRPSGLMGTVQRKKV</sequence>
<keyword evidence="7 9" id="KW-0472">Membrane</keyword>
<dbReference type="CDD" id="cd06582">
    <property type="entry name" value="TM_PBP1_LivH_like"/>
    <property type="match status" value="1"/>
</dbReference>
<dbReference type="InterPro" id="IPR001851">
    <property type="entry name" value="ABC_transp_permease"/>
</dbReference>
<keyword evidence="2" id="KW-0813">Transport</keyword>
<evidence type="ECO:0000313" key="10">
    <source>
        <dbReference type="EMBL" id="MBY6275647.1"/>
    </source>
</evidence>
<gene>
    <name evidence="10" type="ORF">CWE10_05395</name>
</gene>
<dbReference type="InterPro" id="IPR052157">
    <property type="entry name" value="BCAA_transport_permease"/>
</dbReference>
<feature type="transmembrane region" description="Helical" evidence="9">
    <location>
        <begin position="134"/>
        <end position="158"/>
    </location>
</feature>